<reference evidence="2 3" key="1">
    <citation type="submission" date="2023-03" db="EMBL/GenBank/DDBJ databases">
        <authorList>
            <person name="Shen W."/>
            <person name="Cai J."/>
        </authorList>
    </citation>
    <scope>NUCLEOTIDE SEQUENCE [LARGE SCALE GENOMIC DNA]</scope>
    <source>
        <strain evidence="2 3">D6-4</strain>
    </source>
</reference>
<keyword evidence="3" id="KW-1185">Reference proteome</keyword>
<dbReference type="InterPro" id="IPR032111">
    <property type="entry name" value="Clostridium_phage_holin"/>
</dbReference>
<sequence length="86" mass="9330">MELPSFELMPLVVLGALVVGFVLKRTDLLKDKYNRFIPLIVSVVGILLACWIDGAIRPETIVYGALSGLASTGMHQAFTRLIGGNE</sequence>
<evidence type="ECO:0000313" key="3">
    <source>
        <dbReference type="Proteomes" id="UP001252875"/>
    </source>
</evidence>
<dbReference type="Pfam" id="PF16079">
    <property type="entry name" value="Phage_holin_5_2"/>
    <property type="match status" value="1"/>
</dbReference>
<name>A0ABU3F6P3_9ENTE</name>
<feature type="transmembrane region" description="Helical" evidence="1">
    <location>
        <begin position="36"/>
        <end position="56"/>
    </location>
</feature>
<keyword evidence="1" id="KW-1133">Transmembrane helix</keyword>
<evidence type="ECO:0000256" key="1">
    <source>
        <dbReference type="SAM" id="Phobius"/>
    </source>
</evidence>
<keyword evidence="1" id="KW-0812">Transmembrane</keyword>
<comment type="caution">
    <text evidence="2">The sequence shown here is derived from an EMBL/GenBank/DDBJ whole genome shotgun (WGS) entry which is preliminary data.</text>
</comment>
<dbReference type="RefSeq" id="WP_311823746.1">
    <property type="nucleotide sequence ID" value="NZ_JARPYF010000034.1"/>
</dbReference>
<feature type="transmembrane region" description="Helical" evidence="1">
    <location>
        <begin position="6"/>
        <end position="24"/>
    </location>
</feature>
<dbReference type="EMBL" id="JARPYI010000033">
    <property type="protein sequence ID" value="MDT2602616.1"/>
    <property type="molecule type" value="Genomic_DNA"/>
</dbReference>
<organism evidence="2 3">
    <name type="scientific">Enterococcus hulanensis</name>
    <dbReference type="NCBI Taxonomy" id="2559929"/>
    <lineage>
        <taxon>Bacteria</taxon>
        <taxon>Bacillati</taxon>
        <taxon>Bacillota</taxon>
        <taxon>Bacilli</taxon>
        <taxon>Lactobacillales</taxon>
        <taxon>Enterococcaceae</taxon>
        <taxon>Enterococcus</taxon>
    </lineage>
</organism>
<accession>A0ABU3F6P3</accession>
<protein>
    <submittedName>
        <fullName evidence="2">Phage holin family protein</fullName>
    </submittedName>
</protein>
<evidence type="ECO:0000313" key="2">
    <source>
        <dbReference type="EMBL" id="MDT2602616.1"/>
    </source>
</evidence>
<proteinExistence type="predicted"/>
<gene>
    <name evidence="2" type="ORF">P7D85_22880</name>
</gene>
<keyword evidence="1" id="KW-0472">Membrane</keyword>
<dbReference type="Proteomes" id="UP001252875">
    <property type="component" value="Unassembled WGS sequence"/>
</dbReference>